<comment type="similarity">
    <text evidence="4 13">Belongs to the glycosyltransferase 31 family.</text>
</comment>
<organism evidence="15">
    <name type="scientific">Salvia splendens</name>
    <name type="common">Scarlet sage</name>
    <dbReference type="NCBI Taxonomy" id="180675"/>
    <lineage>
        <taxon>Eukaryota</taxon>
        <taxon>Viridiplantae</taxon>
        <taxon>Streptophyta</taxon>
        <taxon>Embryophyta</taxon>
        <taxon>Tracheophyta</taxon>
        <taxon>Spermatophyta</taxon>
        <taxon>Magnoliopsida</taxon>
        <taxon>eudicotyledons</taxon>
        <taxon>Gunneridae</taxon>
        <taxon>Pentapetalae</taxon>
        <taxon>asterids</taxon>
        <taxon>lamiids</taxon>
        <taxon>Lamiales</taxon>
        <taxon>Lamiaceae</taxon>
        <taxon>Nepetoideae</taxon>
        <taxon>Mentheae</taxon>
        <taxon>Salviinae</taxon>
        <taxon>Salvia</taxon>
        <taxon>Salvia subgen. Calosphace</taxon>
        <taxon>core Calosphace</taxon>
    </lineage>
</organism>
<evidence type="ECO:0000313" key="15">
    <source>
        <dbReference type="EMBL" id="KAG6428410.1"/>
    </source>
</evidence>
<dbReference type="PANTHER" id="PTHR11214">
    <property type="entry name" value="BETA-1,3-N-ACETYLGLUCOSAMINYLTRANSFERASE"/>
    <property type="match status" value="1"/>
</dbReference>
<evidence type="ECO:0000256" key="3">
    <source>
        <dbReference type="ARBA" id="ARBA00004922"/>
    </source>
</evidence>
<evidence type="ECO:0000256" key="8">
    <source>
        <dbReference type="ARBA" id="ARBA00022968"/>
    </source>
</evidence>
<dbReference type="GO" id="GO:0008378">
    <property type="term" value="F:galactosyltransferase activity"/>
    <property type="evidence" value="ECO:0007669"/>
    <property type="project" value="TreeGrafter"/>
</dbReference>
<keyword evidence="10 13" id="KW-0333">Golgi apparatus</keyword>
<gene>
    <name evidence="15" type="ORF">SASPL_112661</name>
</gene>
<dbReference type="AlphaFoldDB" id="A0A8X8YAI7"/>
<dbReference type="InterPro" id="IPR025298">
    <property type="entry name" value="DUF4094"/>
</dbReference>
<comment type="cofactor">
    <cofactor evidence="1 13">
        <name>Mn(2+)</name>
        <dbReference type="ChEBI" id="CHEBI:29035"/>
    </cofactor>
</comment>
<evidence type="ECO:0000256" key="9">
    <source>
        <dbReference type="ARBA" id="ARBA00022989"/>
    </source>
</evidence>
<feature type="domain" description="DUF4094" evidence="14">
    <location>
        <begin position="20"/>
        <end position="100"/>
    </location>
</feature>
<dbReference type="EC" id="2.4.1.-" evidence="13"/>
<evidence type="ECO:0000259" key="14">
    <source>
        <dbReference type="Pfam" id="PF13334"/>
    </source>
</evidence>
<keyword evidence="11 13" id="KW-0472">Membrane</keyword>
<comment type="pathway">
    <text evidence="3">Protein modification; protein glycosylation.</text>
</comment>
<evidence type="ECO:0000256" key="4">
    <source>
        <dbReference type="ARBA" id="ARBA00008661"/>
    </source>
</evidence>
<comment type="subcellular location">
    <subcellularLocation>
        <location evidence="2 13">Golgi apparatus membrane</location>
        <topology evidence="2 13">Single-pass type II membrane protein</topology>
    </subcellularLocation>
</comment>
<evidence type="ECO:0000256" key="7">
    <source>
        <dbReference type="ARBA" id="ARBA00022692"/>
    </source>
</evidence>
<keyword evidence="16" id="KW-1185">Reference proteome</keyword>
<evidence type="ECO:0000256" key="12">
    <source>
        <dbReference type="ARBA" id="ARBA00023211"/>
    </source>
</evidence>
<feature type="transmembrane region" description="Helical" evidence="13">
    <location>
        <begin position="21"/>
        <end position="42"/>
    </location>
</feature>
<proteinExistence type="inferred from homology"/>
<dbReference type="InterPro" id="IPR002659">
    <property type="entry name" value="Glyco_trans_31"/>
</dbReference>
<evidence type="ECO:0000256" key="5">
    <source>
        <dbReference type="ARBA" id="ARBA00022676"/>
    </source>
</evidence>
<keyword evidence="12 13" id="KW-0464">Manganese</keyword>
<dbReference type="Pfam" id="PF13334">
    <property type="entry name" value="DUF4094"/>
    <property type="match status" value="1"/>
</dbReference>
<accession>A0A8X8YAI7</accession>
<dbReference type="Gene3D" id="3.90.550.50">
    <property type="match status" value="1"/>
</dbReference>
<dbReference type="GO" id="GO:0000139">
    <property type="term" value="C:Golgi membrane"/>
    <property type="evidence" value="ECO:0007669"/>
    <property type="project" value="UniProtKB-SubCell"/>
</dbReference>
<evidence type="ECO:0000256" key="10">
    <source>
        <dbReference type="ARBA" id="ARBA00023034"/>
    </source>
</evidence>
<dbReference type="EMBL" id="PNBA02000004">
    <property type="protein sequence ID" value="KAG6428410.1"/>
    <property type="molecule type" value="Genomic_DNA"/>
</dbReference>
<evidence type="ECO:0000256" key="1">
    <source>
        <dbReference type="ARBA" id="ARBA00001936"/>
    </source>
</evidence>
<evidence type="ECO:0000256" key="11">
    <source>
        <dbReference type="ARBA" id="ARBA00023136"/>
    </source>
</evidence>
<dbReference type="Proteomes" id="UP000298416">
    <property type="component" value="Unassembled WGS sequence"/>
</dbReference>
<name>A0A8X8YAI7_SALSN</name>
<evidence type="ECO:0000256" key="2">
    <source>
        <dbReference type="ARBA" id="ARBA00004323"/>
    </source>
</evidence>
<reference evidence="15" key="2">
    <citation type="submission" date="2020-08" db="EMBL/GenBank/DDBJ databases">
        <title>Plant Genome Project.</title>
        <authorList>
            <person name="Zhang R.-G."/>
        </authorList>
    </citation>
    <scope>NUCLEOTIDE SEQUENCE</scope>
    <source>
        <strain evidence="15">Huo1</strain>
        <tissue evidence="15">Leaf</tissue>
    </source>
</reference>
<keyword evidence="5 13" id="KW-0328">Glycosyltransferase</keyword>
<keyword evidence="7 13" id="KW-0812">Transmembrane</keyword>
<keyword evidence="8" id="KW-0735">Signal-anchor</keyword>
<evidence type="ECO:0000313" key="16">
    <source>
        <dbReference type="Proteomes" id="UP000298416"/>
    </source>
</evidence>
<reference evidence="15" key="1">
    <citation type="submission" date="2018-01" db="EMBL/GenBank/DDBJ databases">
        <authorList>
            <person name="Mao J.F."/>
        </authorList>
    </citation>
    <scope>NUCLEOTIDE SEQUENCE</scope>
    <source>
        <strain evidence="15">Huo1</strain>
        <tissue evidence="15">Leaf</tissue>
    </source>
</reference>
<evidence type="ECO:0000256" key="6">
    <source>
        <dbReference type="ARBA" id="ARBA00022679"/>
    </source>
</evidence>
<evidence type="ECO:0000256" key="13">
    <source>
        <dbReference type="RuleBase" id="RU363063"/>
    </source>
</evidence>
<comment type="caution">
    <text evidence="13">Lacks conserved residue(s) required for the propagation of feature annotation.</text>
</comment>
<keyword evidence="6" id="KW-0808">Transferase</keyword>
<sequence>MGLMVGSRAAPPHKAGIGGRWACLLCLASFCLGVAVVNRLWIVPDLVDLDNSAGKFGTPLATKDWKKASTNDTYSLLTSFMTLNKTISSLEIKLAAARAAKAAKADKIPNGAAPEAESSDNLSTKFFVMGIITAFSSRKRRDSIRQTWMPQGDGLKKLDKEKGIVIRFVIGHSAMPGGSVLDRAIDAEEAQHKDFLRLNHEEGHHELPSKTQNYFSTAVAMWDADFYVKVDDDVHVNIGQCIMLLSEILQQIEEAHIGEKHVCFVDAYFTDMQMRMCLLGLGLLVWMSSTLMIGACAVGHTPPGMSMI</sequence>
<protein>
    <recommendedName>
        <fullName evidence="13">Hexosyltransferase</fullName>
        <ecNumber evidence="13">2.4.1.-</ecNumber>
    </recommendedName>
</protein>
<comment type="caution">
    <text evidence="15">The sequence shown here is derived from an EMBL/GenBank/DDBJ whole genome shotgun (WGS) entry which is preliminary data.</text>
</comment>
<feature type="transmembrane region" description="Helical" evidence="13">
    <location>
        <begin position="278"/>
        <end position="300"/>
    </location>
</feature>
<keyword evidence="9 13" id="KW-1133">Transmembrane helix</keyword>
<dbReference type="PANTHER" id="PTHR11214:SF123">
    <property type="entry name" value="BETA-1,6-GALACTOSYLTRANSFERASE GALT31A"/>
    <property type="match status" value="1"/>
</dbReference>
<dbReference type="Pfam" id="PF01762">
    <property type="entry name" value="Galactosyl_T"/>
    <property type="match status" value="1"/>
</dbReference>